<dbReference type="Gene3D" id="3.40.309.10">
    <property type="entry name" value="Aldehyde Dehydrogenase, Chain A, domain 2"/>
    <property type="match status" value="1"/>
</dbReference>
<dbReference type="Gene3D" id="3.40.605.10">
    <property type="entry name" value="Aldehyde Dehydrogenase, Chain A, domain 1"/>
    <property type="match status" value="1"/>
</dbReference>
<dbReference type="EMBL" id="AP014610">
    <property type="protein sequence ID" value="BBA17976.1"/>
    <property type="molecule type" value="Genomic_DNA"/>
</dbReference>
<protein>
    <submittedName>
        <fullName evidence="5">Aldehyde dehydrogenase</fullName>
    </submittedName>
</protein>
<feature type="domain" description="Aldehyde dehydrogenase" evidence="4">
    <location>
        <begin position="2"/>
        <end position="448"/>
    </location>
</feature>
<dbReference type="PROSITE" id="PS00687">
    <property type="entry name" value="ALDEHYDE_DEHYDR_GLU"/>
    <property type="match status" value="1"/>
</dbReference>
<evidence type="ECO:0000259" key="4">
    <source>
        <dbReference type="Pfam" id="PF00171"/>
    </source>
</evidence>
<dbReference type="InterPro" id="IPR016163">
    <property type="entry name" value="Ald_DH_C"/>
</dbReference>
<accession>A0AAD1CM41</accession>
<dbReference type="GO" id="GO:0004777">
    <property type="term" value="F:succinate-semialdehyde dehydrogenase (NAD+) activity"/>
    <property type="evidence" value="ECO:0007669"/>
    <property type="project" value="TreeGrafter"/>
</dbReference>
<evidence type="ECO:0000256" key="3">
    <source>
        <dbReference type="RuleBase" id="RU003345"/>
    </source>
</evidence>
<dbReference type="PANTHER" id="PTHR43217">
    <property type="entry name" value="SUCCINATE SEMIALDEHYDE DEHYDROGENASE [NAD(P)+] SAD"/>
    <property type="match status" value="1"/>
</dbReference>
<dbReference type="GeneID" id="66556573"/>
<feature type="active site" evidence="2">
    <location>
        <position position="227"/>
    </location>
</feature>
<dbReference type="RefSeq" id="WP_110548559.1">
    <property type="nucleotide sequence ID" value="NZ_AP014610.1"/>
</dbReference>
<organism evidence="5 6">
    <name type="scientific">Blattabacterium punctulatus CPU2</name>
    <dbReference type="NCBI Taxonomy" id="1457032"/>
    <lineage>
        <taxon>Bacteria</taxon>
        <taxon>Pseudomonadati</taxon>
        <taxon>Bacteroidota</taxon>
        <taxon>Flavobacteriia</taxon>
        <taxon>Flavobacteriales</taxon>
        <taxon>Blattabacteriaceae</taxon>
        <taxon>Blattabacterium</taxon>
    </lineage>
</organism>
<keyword evidence="1 3" id="KW-0560">Oxidoreductase</keyword>
<reference evidence="5 6" key="1">
    <citation type="submission" date="2014-06" db="EMBL/GenBank/DDBJ databases">
        <title>Genome sequence of the intracellular symbiont Blattabacterium cuenoti, strain CPU2 from the wood feeding cockroach Cryptocercus punctulatus.</title>
        <authorList>
            <person name="Kinjo Y."/>
            <person name="Ohkuma M."/>
            <person name="Tokuda G."/>
        </authorList>
    </citation>
    <scope>NUCLEOTIDE SEQUENCE [LARGE SCALE GENOMIC DNA]</scope>
    <source>
        <strain evidence="5 6">CPU2</strain>
    </source>
</reference>
<dbReference type="PANTHER" id="PTHR43217:SF1">
    <property type="entry name" value="SUCCINATE SEMIALDEHYDE DEHYDROGENASE [NAD(P)+] SAD"/>
    <property type="match status" value="1"/>
</dbReference>
<dbReference type="Pfam" id="PF00171">
    <property type="entry name" value="Aldedh"/>
    <property type="match status" value="1"/>
</dbReference>
<dbReference type="InterPro" id="IPR047110">
    <property type="entry name" value="GABD/Sad-like"/>
</dbReference>
<proteinExistence type="inferred from homology"/>
<dbReference type="InterPro" id="IPR029510">
    <property type="entry name" value="Ald_DH_CS_GLU"/>
</dbReference>
<evidence type="ECO:0000313" key="5">
    <source>
        <dbReference type="EMBL" id="BBA17976.1"/>
    </source>
</evidence>
<name>A0AAD1CM41_9FLAO</name>
<dbReference type="InterPro" id="IPR015590">
    <property type="entry name" value="Aldehyde_DH_dom"/>
</dbReference>
<evidence type="ECO:0000256" key="2">
    <source>
        <dbReference type="PROSITE-ProRule" id="PRU10007"/>
    </source>
</evidence>
<gene>
    <name evidence="5" type="primary">sad</name>
    <name evidence="5" type="ORF">CPU2_495</name>
</gene>
<comment type="similarity">
    <text evidence="3">Belongs to the aldehyde dehydrogenase family.</text>
</comment>
<evidence type="ECO:0000313" key="6">
    <source>
        <dbReference type="Proteomes" id="UP000262607"/>
    </source>
</evidence>
<dbReference type="InterPro" id="IPR016162">
    <property type="entry name" value="Ald_DH_N"/>
</dbReference>
<dbReference type="SUPFAM" id="SSF53720">
    <property type="entry name" value="ALDH-like"/>
    <property type="match status" value="1"/>
</dbReference>
<sequence length="452" mass="51696">MKFQTINPVDNNILNTYSFIEDQKINDKLNLANKAYEEWKYLSFSSRMEYINKLISSMKGVLDILSYLITQEMGKPITQSRKEVNKSINLCKYYIDLEESIFFQNIYTEYKKSYIRFEPIGPILGIMPWNYPIWQTIRYTIPNILLGNVIILKPAINTVGCSILLEKIFIESGFPKGIFQVFLIDIPKIELVIENPIIQGVTFTGSYLTGSHIGNIAGKHIKKSILELGGNDAFIVMKDVNNIQETAKLATESRLNNTGQSCISAKRFIIDHSIVDDFIDLVIQEMKKYHQGDLYEESTNIGYIARSDLSEKLYKQYKNIISSNRCKICLETKKNGNFFSPSLLRIEDNNLFFSEEIFGPIGLVYTFYNEKEIPSIVNATCYGLGASIWTKNLKKAEILSQKINTGMVFVNEIVKSDPRFPFGGVKKSGYGRELSALSIKEFSNWKTIIIKK</sequence>
<evidence type="ECO:0000256" key="1">
    <source>
        <dbReference type="ARBA" id="ARBA00023002"/>
    </source>
</evidence>
<dbReference type="AlphaFoldDB" id="A0AAD1CM41"/>
<dbReference type="Proteomes" id="UP000262607">
    <property type="component" value="Chromosome"/>
</dbReference>
<dbReference type="InterPro" id="IPR016161">
    <property type="entry name" value="Ald_DH/histidinol_DH"/>
</dbReference>